<feature type="domain" description="Protein kinase" evidence="4">
    <location>
        <begin position="1"/>
        <end position="169"/>
    </location>
</feature>
<dbReference type="PROSITE" id="PS50011">
    <property type="entry name" value="PROTEIN_KINASE_DOM"/>
    <property type="match status" value="1"/>
</dbReference>
<accession>A0AA88R0M4</accession>
<dbReference type="Proteomes" id="UP001187471">
    <property type="component" value="Unassembled WGS sequence"/>
</dbReference>
<dbReference type="InterPro" id="IPR000719">
    <property type="entry name" value="Prot_kinase_dom"/>
</dbReference>
<feature type="region of interest" description="Disordered" evidence="3">
    <location>
        <begin position="1"/>
        <end position="23"/>
    </location>
</feature>
<evidence type="ECO:0000256" key="1">
    <source>
        <dbReference type="ARBA" id="ARBA00022741"/>
    </source>
</evidence>
<evidence type="ECO:0000256" key="2">
    <source>
        <dbReference type="ARBA" id="ARBA00022840"/>
    </source>
</evidence>
<dbReference type="InterPro" id="IPR001245">
    <property type="entry name" value="Ser-Thr/Tyr_kinase_cat_dom"/>
</dbReference>
<keyword evidence="6" id="KW-1185">Reference proteome</keyword>
<sequence length="187" mass="20399">MKAPAAESPANRKRQTSGGLDGLPTANASELELGLGLSISGSDSELEEEGAGLATLVQGTFGYINPEYFNSGLLTKKSNVYSFGVVLIELLTGENVISLDRPKNDKSLATFFLSSLENGRLDYILEDRVQREGQAEQIKGVADLARKCWRLKGDKRPTMKEVKEELEGLTDYKQHNSWGGIGHNLPN</sequence>
<dbReference type="Pfam" id="PF07714">
    <property type="entry name" value="PK_Tyr_Ser-Thr"/>
    <property type="match status" value="1"/>
</dbReference>
<dbReference type="Gene3D" id="1.10.510.10">
    <property type="entry name" value="Transferase(Phosphotransferase) domain 1"/>
    <property type="match status" value="1"/>
</dbReference>
<reference evidence="5" key="1">
    <citation type="submission" date="2022-12" db="EMBL/GenBank/DDBJ databases">
        <title>Draft genome assemblies for two species of Escallonia (Escalloniales).</title>
        <authorList>
            <person name="Chanderbali A."/>
            <person name="Dervinis C."/>
            <person name="Anghel I."/>
            <person name="Soltis D."/>
            <person name="Soltis P."/>
            <person name="Zapata F."/>
        </authorList>
    </citation>
    <scope>NUCLEOTIDE SEQUENCE</scope>
    <source>
        <strain evidence="5">UCBG92.1500</strain>
        <tissue evidence="5">Leaf</tissue>
    </source>
</reference>
<dbReference type="SUPFAM" id="SSF56112">
    <property type="entry name" value="Protein kinase-like (PK-like)"/>
    <property type="match status" value="1"/>
</dbReference>
<proteinExistence type="predicted"/>
<dbReference type="InterPro" id="IPR011009">
    <property type="entry name" value="Kinase-like_dom_sf"/>
</dbReference>
<dbReference type="PANTHER" id="PTHR27005">
    <property type="entry name" value="WALL-ASSOCIATED RECEPTOR KINASE-LIKE 21"/>
    <property type="match status" value="1"/>
</dbReference>
<name>A0AA88R0M4_9ASTE</name>
<dbReference type="GO" id="GO:0005524">
    <property type="term" value="F:ATP binding"/>
    <property type="evidence" value="ECO:0007669"/>
    <property type="project" value="UniProtKB-KW"/>
</dbReference>
<keyword evidence="1" id="KW-0547">Nucleotide-binding</keyword>
<dbReference type="GO" id="GO:0007166">
    <property type="term" value="P:cell surface receptor signaling pathway"/>
    <property type="evidence" value="ECO:0007669"/>
    <property type="project" value="InterPro"/>
</dbReference>
<evidence type="ECO:0000313" key="5">
    <source>
        <dbReference type="EMBL" id="KAK2973100.1"/>
    </source>
</evidence>
<gene>
    <name evidence="5" type="ORF">RJ640_009752</name>
</gene>
<dbReference type="PANTHER" id="PTHR27005:SF511">
    <property type="entry name" value="WALL-ASSOCIATED RECEPTOR KINASE 1-RELATED"/>
    <property type="match status" value="1"/>
</dbReference>
<dbReference type="GO" id="GO:0005886">
    <property type="term" value="C:plasma membrane"/>
    <property type="evidence" value="ECO:0007669"/>
    <property type="project" value="TreeGrafter"/>
</dbReference>
<dbReference type="AlphaFoldDB" id="A0AA88R0M4"/>
<dbReference type="InterPro" id="IPR045274">
    <property type="entry name" value="WAK-like"/>
</dbReference>
<evidence type="ECO:0000313" key="6">
    <source>
        <dbReference type="Proteomes" id="UP001187471"/>
    </source>
</evidence>
<protein>
    <recommendedName>
        <fullName evidence="4">Protein kinase domain-containing protein</fullName>
    </recommendedName>
</protein>
<evidence type="ECO:0000259" key="4">
    <source>
        <dbReference type="PROSITE" id="PS50011"/>
    </source>
</evidence>
<dbReference type="EMBL" id="JAVXUO010002453">
    <property type="protein sequence ID" value="KAK2973100.1"/>
    <property type="molecule type" value="Genomic_DNA"/>
</dbReference>
<comment type="caution">
    <text evidence="5">The sequence shown here is derived from an EMBL/GenBank/DDBJ whole genome shotgun (WGS) entry which is preliminary data.</text>
</comment>
<evidence type="ECO:0000256" key="3">
    <source>
        <dbReference type="SAM" id="MobiDB-lite"/>
    </source>
</evidence>
<organism evidence="5 6">
    <name type="scientific">Escallonia rubra</name>
    <dbReference type="NCBI Taxonomy" id="112253"/>
    <lineage>
        <taxon>Eukaryota</taxon>
        <taxon>Viridiplantae</taxon>
        <taxon>Streptophyta</taxon>
        <taxon>Embryophyta</taxon>
        <taxon>Tracheophyta</taxon>
        <taxon>Spermatophyta</taxon>
        <taxon>Magnoliopsida</taxon>
        <taxon>eudicotyledons</taxon>
        <taxon>Gunneridae</taxon>
        <taxon>Pentapetalae</taxon>
        <taxon>asterids</taxon>
        <taxon>campanulids</taxon>
        <taxon>Escalloniales</taxon>
        <taxon>Escalloniaceae</taxon>
        <taxon>Escallonia</taxon>
    </lineage>
</organism>
<keyword evidence="2" id="KW-0067">ATP-binding</keyword>
<dbReference type="GO" id="GO:0004674">
    <property type="term" value="F:protein serine/threonine kinase activity"/>
    <property type="evidence" value="ECO:0007669"/>
    <property type="project" value="TreeGrafter"/>
</dbReference>